<reference evidence="10 11" key="1">
    <citation type="submission" date="2020-11" db="EMBL/GenBank/DDBJ databases">
        <title>Fusibacter basophilias sp. nov.</title>
        <authorList>
            <person name="Qiu D."/>
        </authorList>
    </citation>
    <scope>NUCLEOTIDE SEQUENCE [LARGE SCALE GENOMIC DNA]</scope>
    <source>
        <strain evidence="10 11">Q10-2</strain>
    </source>
</reference>
<feature type="transmembrane region" description="Helical" evidence="8">
    <location>
        <begin position="248"/>
        <end position="270"/>
    </location>
</feature>
<evidence type="ECO:0000259" key="9">
    <source>
        <dbReference type="PROSITE" id="PS51012"/>
    </source>
</evidence>
<dbReference type="Proteomes" id="UP000614200">
    <property type="component" value="Unassembled WGS sequence"/>
</dbReference>
<evidence type="ECO:0000256" key="5">
    <source>
        <dbReference type="ARBA" id="ARBA00022692"/>
    </source>
</evidence>
<dbReference type="EMBL" id="JADKNH010000006">
    <property type="protein sequence ID" value="MBF4693799.1"/>
    <property type="molecule type" value="Genomic_DNA"/>
</dbReference>
<evidence type="ECO:0000256" key="1">
    <source>
        <dbReference type="ARBA" id="ARBA00004651"/>
    </source>
</evidence>
<evidence type="ECO:0000256" key="8">
    <source>
        <dbReference type="SAM" id="Phobius"/>
    </source>
</evidence>
<organism evidence="10 11">
    <name type="scientific">Fusibacter ferrireducens</name>
    <dbReference type="NCBI Taxonomy" id="2785058"/>
    <lineage>
        <taxon>Bacteria</taxon>
        <taxon>Bacillati</taxon>
        <taxon>Bacillota</taxon>
        <taxon>Clostridia</taxon>
        <taxon>Eubacteriales</taxon>
        <taxon>Eubacteriales Family XII. Incertae Sedis</taxon>
        <taxon>Fusibacter</taxon>
    </lineage>
</organism>
<feature type="transmembrane region" description="Helical" evidence="8">
    <location>
        <begin position="282"/>
        <end position="299"/>
    </location>
</feature>
<comment type="caution">
    <text evidence="10">The sequence shown here is derived from an EMBL/GenBank/DDBJ whole genome shotgun (WGS) entry which is preliminary data.</text>
</comment>
<name>A0ABR9ZVZ6_9FIRM</name>
<feature type="transmembrane region" description="Helical" evidence="8">
    <location>
        <begin position="219"/>
        <end position="242"/>
    </location>
</feature>
<gene>
    <name evidence="10" type="ORF">ISU02_11730</name>
</gene>
<feature type="transmembrane region" description="Helical" evidence="8">
    <location>
        <begin position="20"/>
        <end position="40"/>
    </location>
</feature>
<accession>A0ABR9ZVZ6</accession>
<dbReference type="RefSeq" id="WP_194702032.1">
    <property type="nucleotide sequence ID" value="NZ_JADKNH010000006.1"/>
</dbReference>
<keyword evidence="4" id="KW-1003">Cell membrane</keyword>
<evidence type="ECO:0000256" key="4">
    <source>
        <dbReference type="ARBA" id="ARBA00022475"/>
    </source>
</evidence>
<dbReference type="Gene3D" id="3.40.1710.10">
    <property type="entry name" value="abc type-2 transporter like domain"/>
    <property type="match status" value="1"/>
</dbReference>
<evidence type="ECO:0000256" key="6">
    <source>
        <dbReference type="ARBA" id="ARBA00022989"/>
    </source>
</evidence>
<proteinExistence type="inferred from homology"/>
<feature type="transmembrane region" description="Helical" evidence="8">
    <location>
        <begin position="335"/>
        <end position="356"/>
    </location>
</feature>
<feature type="transmembrane region" description="Helical" evidence="8">
    <location>
        <begin position="305"/>
        <end position="323"/>
    </location>
</feature>
<evidence type="ECO:0000256" key="2">
    <source>
        <dbReference type="ARBA" id="ARBA00007783"/>
    </source>
</evidence>
<comment type="similarity">
    <text evidence="2">Belongs to the ABC-2 integral membrane protein family.</text>
</comment>
<feature type="domain" description="ABC transmembrane type-2" evidence="9">
    <location>
        <begin position="130"/>
        <end position="361"/>
    </location>
</feature>
<dbReference type="PANTHER" id="PTHR30294:SF29">
    <property type="entry name" value="MULTIDRUG ABC TRANSPORTER PERMEASE YBHS-RELATED"/>
    <property type="match status" value="1"/>
</dbReference>
<dbReference type="InterPro" id="IPR047817">
    <property type="entry name" value="ABC2_TM_bact-type"/>
</dbReference>
<dbReference type="PANTHER" id="PTHR30294">
    <property type="entry name" value="MEMBRANE COMPONENT OF ABC TRANSPORTER YHHJ-RELATED"/>
    <property type="match status" value="1"/>
</dbReference>
<evidence type="ECO:0000256" key="7">
    <source>
        <dbReference type="ARBA" id="ARBA00023136"/>
    </source>
</evidence>
<evidence type="ECO:0000313" key="11">
    <source>
        <dbReference type="Proteomes" id="UP000614200"/>
    </source>
</evidence>
<evidence type="ECO:0000256" key="3">
    <source>
        <dbReference type="ARBA" id="ARBA00022448"/>
    </source>
</evidence>
<keyword evidence="7 8" id="KW-0472">Membrane</keyword>
<dbReference type="InterPro" id="IPR051449">
    <property type="entry name" value="ABC-2_transporter_component"/>
</dbReference>
<keyword evidence="11" id="KW-1185">Reference proteome</keyword>
<dbReference type="Pfam" id="PF12698">
    <property type="entry name" value="ABC2_membrane_3"/>
    <property type="match status" value="1"/>
</dbReference>
<keyword evidence="6 8" id="KW-1133">Transmembrane helix</keyword>
<evidence type="ECO:0000313" key="10">
    <source>
        <dbReference type="EMBL" id="MBF4693799.1"/>
    </source>
</evidence>
<keyword evidence="3" id="KW-0813">Transport</keyword>
<dbReference type="PROSITE" id="PS51012">
    <property type="entry name" value="ABC_TM2"/>
    <property type="match status" value="1"/>
</dbReference>
<protein>
    <submittedName>
        <fullName evidence="10">ABC transporter permease</fullName>
    </submittedName>
</protein>
<keyword evidence="5 8" id="KW-0812">Transmembrane</keyword>
<comment type="subcellular location">
    <subcellularLocation>
        <location evidence="1">Cell membrane</location>
        <topology evidence="1">Multi-pass membrane protein</topology>
    </subcellularLocation>
</comment>
<sequence>MNRFKHIIIKEFIHIRRDPASVAMLIMMPLFFMLIFGYAVNTEVDQIYIGVLDGDQTFESREFVRSFITSDYFQLYTDVSDTSELQRLVEKGRIKTALIIPTGFSKNLTATGNCEVELIVDGSDPTVARTALQSANLLSKAFTMKQRMEQGIYLSTNVWYNPSMKSTIFTIPGLIGLIMQNITVMLTSFSLVREREKGTIEQLMVSPIRAHELILGKMIPYIVVGNIDFLITLGIGILYFKIPLMGSFMLLMILGNAFIFCSLAIGMMISTISKNQLQAMQMTLLIILPSVLLSGFVFPREAMPLPIFYAGYLIPLTYFLEILRGIIVKGVGLEIIYQQALFLLGFSLILLTLASVRFKQHLE</sequence>
<dbReference type="InterPro" id="IPR013525">
    <property type="entry name" value="ABC2_TM"/>
</dbReference>